<dbReference type="AlphaFoldDB" id="A0A482VB22"/>
<organism evidence="1 2">
    <name type="scientific">Asbolus verrucosus</name>
    <name type="common">Desert ironclad beetle</name>
    <dbReference type="NCBI Taxonomy" id="1661398"/>
    <lineage>
        <taxon>Eukaryota</taxon>
        <taxon>Metazoa</taxon>
        <taxon>Ecdysozoa</taxon>
        <taxon>Arthropoda</taxon>
        <taxon>Hexapoda</taxon>
        <taxon>Insecta</taxon>
        <taxon>Pterygota</taxon>
        <taxon>Neoptera</taxon>
        <taxon>Endopterygota</taxon>
        <taxon>Coleoptera</taxon>
        <taxon>Polyphaga</taxon>
        <taxon>Cucujiformia</taxon>
        <taxon>Tenebrionidae</taxon>
        <taxon>Pimeliinae</taxon>
        <taxon>Asbolus</taxon>
    </lineage>
</organism>
<comment type="caution">
    <text evidence="1">The sequence shown here is derived from an EMBL/GenBank/DDBJ whole genome shotgun (WGS) entry which is preliminary data.</text>
</comment>
<keyword evidence="2" id="KW-1185">Reference proteome</keyword>
<gene>
    <name evidence="1" type="ORF">BDFB_014974</name>
</gene>
<protein>
    <submittedName>
        <fullName evidence="1">Uncharacterized protein</fullName>
    </submittedName>
</protein>
<evidence type="ECO:0000313" key="1">
    <source>
        <dbReference type="EMBL" id="RZB40378.1"/>
    </source>
</evidence>
<evidence type="ECO:0000313" key="2">
    <source>
        <dbReference type="Proteomes" id="UP000292052"/>
    </source>
</evidence>
<dbReference type="Proteomes" id="UP000292052">
    <property type="component" value="Unassembled WGS sequence"/>
</dbReference>
<sequence length="61" mass="7178">PYIVKHRIFEISYEVAELKLQHHCLGKYHVSALTPYLDAENFPEPVVPIRRRGRPPKRTNP</sequence>
<proteinExistence type="predicted"/>
<feature type="non-terminal residue" evidence="1">
    <location>
        <position position="1"/>
    </location>
</feature>
<reference evidence="1 2" key="1">
    <citation type="submission" date="2017-03" db="EMBL/GenBank/DDBJ databases">
        <title>Genome of the blue death feigning beetle - Asbolus verrucosus.</title>
        <authorList>
            <person name="Rider S.D."/>
        </authorList>
    </citation>
    <scope>NUCLEOTIDE SEQUENCE [LARGE SCALE GENOMIC DNA]</scope>
    <source>
        <strain evidence="1">Butters</strain>
        <tissue evidence="1">Head and leg muscle</tissue>
    </source>
</reference>
<dbReference type="OrthoDB" id="6817932at2759"/>
<accession>A0A482VB22</accession>
<name>A0A482VB22_ASBVE</name>
<dbReference type="EMBL" id="QDEB01119443">
    <property type="protein sequence ID" value="RZB40378.1"/>
    <property type="molecule type" value="Genomic_DNA"/>
</dbReference>